<accession>A0ABD1FEJ5</accession>
<name>A0ABD1FEJ5_HYPHA</name>
<proteinExistence type="predicted"/>
<reference evidence="1 2" key="1">
    <citation type="submission" date="2024-05" db="EMBL/GenBank/DDBJ databases">
        <title>Genetic variation in Jamaican populations of the coffee berry borer (Hypothenemus hampei).</title>
        <authorList>
            <person name="Errbii M."/>
            <person name="Myrie A."/>
        </authorList>
    </citation>
    <scope>NUCLEOTIDE SEQUENCE [LARGE SCALE GENOMIC DNA]</scope>
    <source>
        <strain evidence="1">JA-Hopewell-2020-01-JO</strain>
        <tissue evidence="1">Whole body</tissue>
    </source>
</reference>
<sequence length="156" mass="17611">MIELDTTQLSLLVNGKSPCCPRNTPPTYLETLNGKGYLVFLSEALHRFLEKITINARLIMWWQRNGAPHHNCQITIRARLVQAVTTVSTGRRNNPVTSYISHIEHVWNYVSGTAFRTKHPSRNSQGCVGPVTVQLYFQNNAYCDSAPNHSSRVVNC</sequence>
<protein>
    <submittedName>
        <fullName evidence="1">Uncharacterized protein</fullName>
    </submittedName>
</protein>
<gene>
    <name evidence="1" type="ORF">ABEB36_000632</name>
</gene>
<organism evidence="1 2">
    <name type="scientific">Hypothenemus hampei</name>
    <name type="common">Coffee berry borer</name>
    <dbReference type="NCBI Taxonomy" id="57062"/>
    <lineage>
        <taxon>Eukaryota</taxon>
        <taxon>Metazoa</taxon>
        <taxon>Ecdysozoa</taxon>
        <taxon>Arthropoda</taxon>
        <taxon>Hexapoda</taxon>
        <taxon>Insecta</taxon>
        <taxon>Pterygota</taxon>
        <taxon>Neoptera</taxon>
        <taxon>Endopterygota</taxon>
        <taxon>Coleoptera</taxon>
        <taxon>Polyphaga</taxon>
        <taxon>Cucujiformia</taxon>
        <taxon>Curculionidae</taxon>
        <taxon>Scolytinae</taxon>
        <taxon>Hypothenemus</taxon>
    </lineage>
</organism>
<dbReference type="EMBL" id="JBDJPC010000001">
    <property type="protein sequence ID" value="KAL1516774.1"/>
    <property type="molecule type" value="Genomic_DNA"/>
</dbReference>
<evidence type="ECO:0000313" key="2">
    <source>
        <dbReference type="Proteomes" id="UP001566132"/>
    </source>
</evidence>
<keyword evidence="2" id="KW-1185">Reference proteome</keyword>
<evidence type="ECO:0000313" key="1">
    <source>
        <dbReference type="EMBL" id="KAL1516774.1"/>
    </source>
</evidence>
<comment type="caution">
    <text evidence="1">The sequence shown here is derived from an EMBL/GenBank/DDBJ whole genome shotgun (WGS) entry which is preliminary data.</text>
</comment>
<dbReference type="AlphaFoldDB" id="A0ABD1FEJ5"/>
<dbReference type="Proteomes" id="UP001566132">
    <property type="component" value="Unassembled WGS sequence"/>
</dbReference>